<dbReference type="Proteomes" id="UP000316199">
    <property type="component" value="Unassembled WGS sequence"/>
</dbReference>
<name>A0A520S0N2_9GAMM</name>
<reference evidence="1 2" key="1">
    <citation type="submission" date="2019-02" db="EMBL/GenBank/DDBJ databases">
        <title>Prokaryotic population dynamics and viral predation in marine succession experiment using metagenomics: the confinement effect.</title>
        <authorList>
            <person name="Haro-Moreno J.M."/>
            <person name="Rodriguez-Valera F."/>
            <person name="Lopez-Perez M."/>
        </authorList>
    </citation>
    <scope>NUCLEOTIDE SEQUENCE [LARGE SCALE GENOMIC DNA]</scope>
    <source>
        <strain evidence="1">MED-G157</strain>
    </source>
</reference>
<comment type="caution">
    <text evidence="1">The sequence shown here is derived from an EMBL/GenBank/DDBJ whole genome shotgun (WGS) entry which is preliminary data.</text>
</comment>
<gene>
    <name evidence="1" type="ORF">EVA68_05465</name>
</gene>
<dbReference type="EMBL" id="SHAG01000019">
    <property type="protein sequence ID" value="RZO76028.1"/>
    <property type="molecule type" value="Genomic_DNA"/>
</dbReference>
<accession>A0A520S0N2</accession>
<dbReference type="AlphaFoldDB" id="A0A520S0N2"/>
<proteinExistence type="predicted"/>
<organism evidence="1 2">
    <name type="scientific">OM182 bacterium</name>
    <dbReference type="NCBI Taxonomy" id="2510334"/>
    <lineage>
        <taxon>Bacteria</taxon>
        <taxon>Pseudomonadati</taxon>
        <taxon>Pseudomonadota</taxon>
        <taxon>Gammaproteobacteria</taxon>
        <taxon>OMG group</taxon>
        <taxon>OM182 clade</taxon>
    </lineage>
</organism>
<evidence type="ECO:0000313" key="2">
    <source>
        <dbReference type="Proteomes" id="UP000316199"/>
    </source>
</evidence>
<evidence type="ECO:0000313" key="1">
    <source>
        <dbReference type="EMBL" id="RZO76028.1"/>
    </source>
</evidence>
<protein>
    <submittedName>
        <fullName evidence="1">Uncharacterized protein</fullName>
    </submittedName>
</protein>
<sequence>MSVAGSYGITINSPLGVREGILTLEVAGRNLSGVLLSDSVSEEFSEGTVYGSNISWEMNLTHPMPLHLVCSANISGNAIDGTIQLGAFGEAIFSGDRI</sequence>